<name>A0AAV9ZVD5_9AGAR</name>
<feature type="region of interest" description="Disordered" evidence="1">
    <location>
        <begin position="655"/>
        <end position="700"/>
    </location>
</feature>
<protein>
    <recommendedName>
        <fullName evidence="4">Transposase</fullName>
    </recommendedName>
</protein>
<evidence type="ECO:0000256" key="1">
    <source>
        <dbReference type="SAM" id="MobiDB-lite"/>
    </source>
</evidence>
<comment type="caution">
    <text evidence="2">The sequence shown here is derived from an EMBL/GenBank/DDBJ whole genome shotgun (WGS) entry which is preliminary data.</text>
</comment>
<gene>
    <name evidence="2" type="ORF">R3P38DRAFT_3224861</name>
</gene>
<accession>A0AAV9ZVD5</accession>
<evidence type="ECO:0000313" key="3">
    <source>
        <dbReference type="Proteomes" id="UP001362999"/>
    </source>
</evidence>
<dbReference type="EMBL" id="JAWWNJ010000106">
    <property type="protein sequence ID" value="KAK6992885.1"/>
    <property type="molecule type" value="Genomic_DNA"/>
</dbReference>
<proteinExistence type="predicted"/>
<evidence type="ECO:0000313" key="2">
    <source>
        <dbReference type="EMBL" id="KAK6992885.1"/>
    </source>
</evidence>
<feature type="compositionally biased region" description="Polar residues" evidence="1">
    <location>
        <begin position="655"/>
        <end position="671"/>
    </location>
</feature>
<organism evidence="2 3">
    <name type="scientific">Favolaschia claudopus</name>
    <dbReference type="NCBI Taxonomy" id="2862362"/>
    <lineage>
        <taxon>Eukaryota</taxon>
        <taxon>Fungi</taxon>
        <taxon>Dikarya</taxon>
        <taxon>Basidiomycota</taxon>
        <taxon>Agaricomycotina</taxon>
        <taxon>Agaricomycetes</taxon>
        <taxon>Agaricomycetidae</taxon>
        <taxon>Agaricales</taxon>
        <taxon>Marasmiineae</taxon>
        <taxon>Mycenaceae</taxon>
        <taxon>Favolaschia</taxon>
    </lineage>
</organism>
<dbReference type="AlphaFoldDB" id="A0AAV9ZVD5"/>
<reference evidence="2 3" key="1">
    <citation type="journal article" date="2024" name="J Genomics">
        <title>Draft genome sequencing and assembly of Favolaschia claudopus CIRM-BRFM 2984 isolated from oak limbs.</title>
        <authorList>
            <person name="Navarro D."/>
            <person name="Drula E."/>
            <person name="Chaduli D."/>
            <person name="Cazenave R."/>
            <person name="Ahrendt S."/>
            <person name="Wang J."/>
            <person name="Lipzen A."/>
            <person name="Daum C."/>
            <person name="Barry K."/>
            <person name="Grigoriev I.V."/>
            <person name="Favel A."/>
            <person name="Rosso M.N."/>
            <person name="Martin F."/>
        </authorList>
    </citation>
    <scope>NUCLEOTIDE SEQUENCE [LARGE SCALE GENOMIC DNA]</scope>
    <source>
        <strain evidence="2 3">CIRM-BRFM 2984</strain>
    </source>
</reference>
<evidence type="ECO:0008006" key="4">
    <source>
        <dbReference type="Google" id="ProtNLM"/>
    </source>
</evidence>
<sequence length="909" mass="101050">MSVFDPPTVLKILKLSHFGAQAQQKRKSVNTWLGSRSGDTQLTKQFTWESQVVEYVNFVYKSTTEHSNKKNGFGPPPLPKGIPILGPRVPPKLSIPELYIRPLNIIHPFYYDIARCPQCNSTDVKWDSWTGAGSREIHGLCFKEKAFGFQLRCALCKAKFGKDGTRVGAKNADGEKFVFSFATTNTVFWAGWEHWKIPRVTRELFNFIIELQPSTTAGGLEENIKQFHLLEYKRRHLAYLNTYNSHSFQTALELFLAPNDRLGYNDKSISNDMISDIFRDFTKQTREPECSKYLCTLSVICMNLDNTFKAAKKATVANSSKARTQLMNGGILSVLNEQNEIIAWRFGQTGAAAEMVELLEGLKTRFELLGVPAPEMVTIDNCCTYANKIHTVFEAIKVLDNSRGAEVLKDIRDAIIKERATKDTFAQYWPHSEQVVRLVAAYDKRAERGAWSAAAANIHTTQLEHVRKGCLARPCQDIASNGSQIEGSHKGWNSLQRSFASGLETQTSLGHDFVLRRNIRTALNGKYKSSKPFIKLTFGSHHIALVDYTAAVWNDLVATKGGSSLNPLPRLDNIASSETFGVVNSENTETFGEEDEDDEMVTIEPEEQDQLIKELNLDPSLFTRPLSGPAAENMFVAGSSATTLLIQIESSSRVANTSSTVHTATDANTTPHKPLTGVKGKDPPPPSLLEHDPSPHAPQTKIRKLNATEQRPIRDAYAVDIHLFFAGTIAQAKTLTNNTTSAAPKLSPELIPSTHTSLAQLNAPLPLPAASGSSQKLAHSQQFFATSTGTNPHMLSIQYGPEWMLFMRMRSQLQWRVVDMSPKKWVAAATAFNNELKTLQASSNQSLIAKNPRALVTKLGNVEAKIVQRISDKDFTSKSGKTLFWTEHCFAVPFIKTETGSYFPHPILL</sequence>
<keyword evidence="3" id="KW-1185">Reference proteome</keyword>
<dbReference type="Proteomes" id="UP001362999">
    <property type="component" value="Unassembled WGS sequence"/>
</dbReference>